<proteinExistence type="predicted"/>
<feature type="domain" description="Knr4/Smi1-like" evidence="1">
    <location>
        <begin position="8"/>
        <end position="157"/>
    </location>
</feature>
<gene>
    <name evidence="2" type="ORF">GCM10022235_06740</name>
</gene>
<reference evidence="3" key="1">
    <citation type="journal article" date="2019" name="Int. J. Syst. Evol. Microbiol.">
        <title>The Global Catalogue of Microorganisms (GCM) 10K type strain sequencing project: providing services to taxonomists for standard genome sequencing and annotation.</title>
        <authorList>
            <consortium name="The Broad Institute Genomics Platform"/>
            <consortium name="The Broad Institute Genome Sequencing Center for Infectious Disease"/>
            <person name="Wu L."/>
            <person name="Ma J."/>
        </authorList>
    </citation>
    <scope>NUCLEOTIDE SEQUENCE [LARGE SCALE GENOMIC DNA]</scope>
    <source>
        <strain evidence="3">JCM 16928</strain>
    </source>
</reference>
<dbReference type="InterPro" id="IPR037883">
    <property type="entry name" value="Knr4/Smi1-like_sf"/>
</dbReference>
<dbReference type="Proteomes" id="UP001501222">
    <property type="component" value="Unassembled WGS sequence"/>
</dbReference>
<comment type="caution">
    <text evidence="2">The sequence shown here is derived from an EMBL/GenBank/DDBJ whole genome shotgun (WGS) entry which is preliminary data.</text>
</comment>
<name>A0ABP6VY28_9ACTN</name>
<dbReference type="InterPro" id="IPR018958">
    <property type="entry name" value="Knr4/Smi1-like_dom"/>
</dbReference>
<protein>
    <recommendedName>
        <fullName evidence="1">Knr4/Smi1-like domain-containing protein</fullName>
    </recommendedName>
</protein>
<dbReference type="PANTHER" id="PTHR47432">
    <property type="entry name" value="CELL WALL ASSEMBLY REGULATOR SMI1"/>
    <property type="match status" value="1"/>
</dbReference>
<dbReference type="Pfam" id="PF09346">
    <property type="entry name" value="SMI1_KNR4"/>
    <property type="match status" value="1"/>
</dbReference>
<evidence type="ECO:0000313" key="2">
    <source>
        <dbReference type="EMBL" id="GAA3541705.1"/>
    </source>
</evidence>
<evidence type="ECO:0000259" key="1">
    <source>
        <dbReference type="SMART" id="SM00860"/>
    </source>
</evidence>
<organism evidence="2 3">
    <name type="scientific">Kribbella ginsengisoli</name>
    <dbReference type="NCBI Taxonomy" id="363865"/>
    <lineage>
        <taxon>Bacteria</taxon>
        <taxon>Bacillati</taxon>
        <taxon>Actinomycetota</taxon>
        <taxon>Actinomycetes</taxon>
        <taxon>Propionibacteriales</taxon>
        <taxon>Kribbellaceae</taxon>
        <taxon>Kribbella</taxon>
    </lineage>
</organism>
<sequence length="199" mass="21150">MAGALRGPAADAELGRYEEAVGVELPGELRELWKVHDGESGAEPSGGTIGGLLFLGVERSLKQWMMWSSLRAETGDAEMRELSSCSESFPPGAVQLEYSVAGWLSVLKVSMDANYIGLDLAPGPGGVRGQVINFGRDEDRKVVIARSMTDLLGFIASEADRGEFVVSSVQPGGQPILAHRRGHLISVLCELAESRGPLG</sequence>
<dbReference type="EMBL" id="BAABAA010000001">
    <property type="protein sequence ID" value="GAA3541705.1"/>
    <property type="molecule type" value="Genomic_DNA"/>
</dbReference>
<accession>A0ABP6VY28</accession>
<dbReference type="SMART" id="SM00860">
    <property type="entry name" value="SMI1_KNR4"/>
    <property type="match status" value="1"/>
</dbReference>
<keyword evidence="3" id="KW-1185">Reference proteome</keyword>
<dbReference type="InterPro" id="IPR051873">
    <property type="entry name" value="KNR4/SMI1_regulator"/>
</dbReference>
<dbReference type="PANTHER" id="PTHR47432:SF1">
    <property type="entry name" value="CELL WALL ASSEMBLY REGULATOR SMI1"/>
    <property type="match status" value="1"/>
</dbReference>
<dbReference type="SUPFAM" id="SSF160631">
    <property type="entry name" value="SMI1/KNR4-like"/>
    <property type="match status" value="1"/>
</dbReference>
<evidence type="ECO:0000313" key="3">
    <source>
        <dbReference type="Proteomes" id="UP001501222"/>
    </source>
</evidence>